<keyword evidence="1" id="KW-0378">Hydrolase</keyword>
<feature type="region of interest" description="Disordered" evidence="2">
    <location>
        <begin position="1"/>
        <end position="25"/>
    </location>
</feature>
<protein>
    <recommendedName>
        <fullName evidence="3">RadC-like JAB domain-containing protein</fullName>
    </recommendedName>
</protein>
<keyword evidence="1" id="KW-0482">Metalloprotease</keyword>
<dbReference type="EMBL" id="CP060203">
    <property type="protein sequence ID" value="QNS41757.1"/>
    <property type="molecule type" value="Genomic_DNA"/>
</dbReference>
<gene>
    <name evidence="4" type="ORF">H0S70_01820</name>
</gene>
<dbReference type="InterPro" id="IPR025657">
    <property type="entry name" value="RadC_JAB"/>
</dbReference>
<dbReference type="Pfam" id="PF04002">
    <property type="entry name" value="RadC"/>
    <property type="match status" value="1"/>
</dbReference>
<dbReference type="KEGG" id="cmaq:H0S70_01820"/>
<dbReference type="InterPro" id="IPR001405">
    <property type="entry name" value="UPF0758"/>
</dbReference>
<sequence length="789" mass="90624">MENTNPKNFSSRYEEEMDATRSGFSLEDAVDDVPFKKNIRETDGKISNMDIKNQSNGKNTNYGFEEDETTRYLKTSEGEILPYKLFSAGNHLGGESHLLRENDSHRDPTDFALVERQFAENRTLSFTAGTKISEVSDVALLFRALEDEAVEHTFALYRFKDDSYLVQHLSSGGITATVVDLRLLAGNVFKLNPESITLVHNHPSGRLVSSLEDRLMLDRLNKIFADTGIKVEDGIILNLRSGKYLTFTAESITDVVHELKNQNQFQNQFPVNVYSFSKQVFAENYQPKRINGPEDIAAYLSSQKFGLSDRTEALILNNANEIVGKFVLPQHRQLEKLTELLTIHAGTATILYGNNVTDEMFRSYRDKLALSGFTALDAIRLKSNNYHSVSQEVDIKVSDHLLNKFGKNNLNAEPMLFEPENRTYRCISDNINPLTNPENFDYAKIFFDDFEGNTKHEFEISLTDDDFENYKEISAKIQLYRQSQDTVLLFISGQLRSYEPEEKTEDVIQSIKMLFDLTTKQEKTLLNKQHFINNQNPSIMETNKDFNQTDYLKNQLKYLGFGEDEKLHKDLEKGIKSKNQEFEIKTSSDKALPGNKVDFTLKFNKTENGGVFLNTYHAQLTNEKGEEISHNFPVNRENTFTAKEAVNLLEGRSVKIEFHNPKSDQSETAFVQFNFEEPKTDKGNYMFQNFYQNYGVDTEKIVEKSNLIFDKPEYKENTIKSLEKGNVVKVKFELDDKVLEGKAVLNPQYKNLNLYDSEMNRINTNKPLQGLDNEEKNEKATVREQSIKR</sequence>
<feature type="domain" description="RadC-like JAB" evidence="3">
    <location>
        <begin position="139"/>
        <end position="248"/>
    </location>
</feature>
<accession>A0A7H1DXP9</accession>
<evidence type="ECO:0000313" key="5">
    <source>
        <dbReference type="Proteomes" id="UP000516438"/>
    </source>
</evidence>
<evidence type="ECO:0000259" key="3">
    <source>
        <dbReference type="Pfam" id="PF04002"/>
    </source>
</evidence>
<dbReference type="InterPro" id="IPR020891">
    <property type="entry name" value="UPF0758_CS"/>
</dbReference>
<organism evidence="4 5">
    <name type="scientific">Chryseobacterium manosquense</name>
    <dbReference type="NCBI Taxonomy" id="2754694"/>
    <lineage>
        <taxon>Bacteria</taxon>
        <taxon>Pseudomonadati</taxon>
        <taxon>Bacteroidota</taxon>
        <taxon>Flavobacteriia</taxon>
        <taxon>Flavobacteriales</taxon>
        <taxon>Weeksellaceae</taxon>
        <taxon>Chryseobacterium group</taxon>
        <taxon>Chryseobacterium</taxon>
    </lineage>
</organism>
<dbReference type="Proteomes" id="UP000516438">
    <property type="component" value="Chromosome"/>
</dbReference>
<feature type="compositionally biased region" description="Basic and acidic residues" evidence="2">
    <location>
        <begin position="773"/>
        <end position="789"/>
    </location>
</feature>
<proteinExistence type="predicted"/>
<feature type="compositionally biased region" description="Polar residues" evidence="2">
    <location>
        <begin position="1"/>
        <end position="11"/>
    </location>
</feature>
<reference evidence="4 5" key="1">
    <citation type="submission" date="2020-07" db="EMBL/GenBank/DDBJ databases">
        <title>Complete genome and description of Chryseobacterium manosquense strain Marseille-Q2069 sp. nov.</title>
        <authorList>
            <person name="Boxberger M."/>
        </authorList>
    </citation>
    <scope>NUCLEOTIDE SEQUENCE [LARGE SCALE GENOMIC DNA]</scope>
    <source>
        <strain evidence="4 5">Marseille-Q2069</strain>
    </source>
</reference>
<dbReference type="Gene3D" id="3.40.140.10">
    <property type="entry name" value="Cytidine Deaminase, domain 2"/>
    <property type="match status" value="1"/>
</dbReference>
<name>A0A7H1DXP9_9FLAO</name>
<keyword evidence="5" id="KW-1185">Reference proteome</keyword>
<evidence type="ECO:0000313" key="4">
    <source>
        <dbReference type="EMBL" id="QNS41757.1"/>
    </source>
</evidence>
<dbReference type="GO" id="GO:0008237">
    <property type="term" value="F:metallopeptidase activity"/>
    <property type="evidence" value="ECO:0007669"/>
    <property type="project" value="UniProtKB-KW"/>
</dbReference>
<dbReference type="AlphaFoldDB" id="A0A7H1DXP9"/>
<dbReference type="RefSeq" id="WP_188321503.1">
    <property type="nucleotide sequence ID" value="NZ_CP060203.1"/>
</dbReference>
<dbReference type="PANTHER" id="PTHR30471:SF3">
    <property type="entry name" value="UPF0758 PROTEIN YEES-RELATED"/>
    <property type="match status" value="1"/>
</dbReference>
<dbReference type="PROSITE" id="PS01302">
    <property type="entry name" value="UPF0758"/>
    <property type="match status" value="1"/>
</dbReference>
<evidence type="ECO:0000256" key="1">
    <source>
        <dbReference type="ARBA" id="ARBA00023049"/>
    </source>
</evidence>
<evidence type="ECO:0000256" key="2">
    <source>
        <dbReference type="SAM" id="MobiDB-lite"/>
    </source>
</evidence>
<keyword evidence="1" id="KW-0645">Protease</keyword>
<dbReference type="PANTHER" id="PTHR30471">
    <property type="entry name" value="DNA REPAIR PROTEIN RADC"/>
    <property type="match status" value="1"/>
</dbReference>
<feature type="region of interest" description="Disordered" evidence="2">
    <location>
        <begin position="765"/>
        <end position="789"/>
    </location>
</feature>